<dbReference type="OrthoDB" id="65569at2759"/>
<accession>A0A8H4JFN3</accession>
<dbReference type="AlphaFoldDB" id="A0A8H4JFN3"/>
<evidence type="ECO:0000313" key="1">
    <source>
        <dbReference type="EMBL" id="KAF4423703.1"/>
    </source>
</evidence>
<comment type="caution">
    <text evidence="1">The sequence shown here is derived from an EMBL/GenBank/DDBJ whole genome shotgun (WGS) entry which is preliminary data.</text>
</comment>
<dbReference type="Proteomes" id="UP000605986">
    <property type="component" value="Unassembled WGS sequence"/>
</dbReference>
<gene>
    <name evidence="1" type="ORF">F53441_14260</name>
</gene>
<organism evidence="1 2">
    <name type="scientific">Fusarium austroafricanum</name>
    <dbReference type="NCBI Taxonomy" id="2364996"/>
    <lineage>
        <taxon>Eukaryota</taxon>
        <taxon>Fungi</taxon>
        <taxon>Dikarya</taxon>
        <taxon>Ascomycota</taxon>
        <taxon>Pezizomycotina</taxon>
        <taxon>Sordariomycetes</taxon>
        <taxon>Hypocreomycetidae</taxon>
        <taxon>Hypocreales</taxon>
        <taxon>Nectriaceae</taxon>
        <taxon>Fusarium</taxon>
        <taxon>Fusarium concolor species complex</taxon>
    </lineage>
</organism>
<reference evidence="1" key="1">
    <citation type="submission" date="2020-01" db="EMBL/GenBank/DDBJ databases">
        <title>Identification and distribution of gene clusters putatively required for synthesis of sphingolipid metabolism inhibitors in phylogenetically diverse species of the filamentous fungus Fusarium.</title>
        <authorList>
            <person name="Kim H.-S."/>
            <person name="Busman M."/>
            <person name="Brown D.W."/>
            <person name="Divon H."/>
            <person name="Uhlig S."/>
            <person name="Proctor R.H."/>
        </authorList>
    </citation>
    <scope>NUCLEOTIDE SEQUENCE</scope>
    <source>
        <strain evidence="1">NRRL 53441</strain>
    </source>
</reference>
<proteinExistence type="predicted"/>
<evidence type="ECO:0000313" key="2">
    <source>
        <dbReference type="Proteomes" id="UP000605986"/>
    </source>
</evidence>
<evidence type="ECO:0008006" key="3">
    <source>
        <dbReference type="Google" id="ProtNLM"/>
    </source>
</evidence>
<name>A0A8H4JFN3_9HYPO</name>
<sequence length="110" mass="12274">MPIQARRASFERHNIYQDVQVDAEKSSVAVEEVVTARITEDRLITKSREALNSQVQDCLSNLSHHDYFGFENSGSTLGVINVLMTIGNFCGAPFLSVADKIGRRNVNLFD</sequence>
<dbReference type="EMBL" id="JAADJG010001149">
    <property type="protein sequence ID" value="KAF4423703.1"/>
    <property type="molecule type" value="Genomic_DNA"/>
</dbReference>
<keyword evidence="2" id="KW-1185">Reference proteome</keyword>
<protein>
    <recommendedName>
        <fullName evidence="3">Major facilitator superfamily (MFS) profile domain-containing protein</fullName>
    </recommendedName>
</protein>